<feature type="transmembrane region" description="Helical" evidence="1">
    <location>
        <begin position="29"/>
        <end position="52"/>
    </location>
</feature>
<gene>
    <name evidence="2" type="ORF">HME9304_03150</name>
</gene>
<dbReference type="AlphaFoldDB" id="A0A2Z4LXL5"/>
<dbReference type="KEGG" id="spon:HME9304_03150"/>
<evidence type="ECO:0000256" key="1">
    <source>
        <dbReference type="SAM" id="Phobius"/>
    </source>
</evidence>
<protein>
    <submittedName>
        <fullName evidence="2">Uncharacterized protein</fullName>
    </submittedName>
</protein>
<keyword evidence="1" id="KW-0472">Membrane</keyword>
<name>A0A2Z4LXL5_9FLAO</name>
<keyword evidence="1" id="KW-1133">Transmembrane helix</keyword>
<keyword evidence="1" id="KW-0812">Transmembrane</keyword>
<reference evidence="2 3" key="1">
    <citation type="submission" date="2018-06" db="EMBL/GenBank/DDBJ databases">
        <title>Spongiibacterium sp. HME9304 Genome sequencing and assembly.</title>
        <authorList>
            <person name="Kang H."/>
            <person name="Kim H."/>
            <person name="Joh K."/>
        </authorList>
    </citation>
    <scope>NUCLEOTIDE SEQUENCE [LARGE SCALE GENOMIC DNA]</scope>
    <source>
        <strain evidence="2 3">HME9304</strain>
    </source>
</reference>
<organism evidence="2 3">
    <name type="scientific">Flagellimonas maritima</name>
    <dbReference type="NCBI Taxonomy" id="1383885"/>
    <lineage>
        <taxon>Bacteria</taxon>
        <taxon>Pseudomonadati</taxon>
        <taxon>Bacteroidota</taxon>
        <taxon>Flavobacteriia</taxon>
        <taxon>Flavobacteriales</taxon>
        <taxon>Flavobacteriaceae</taxon>
        <taxon>Flagellimonas</taxon>
    </lineage>
</organism>
<evidence type="ECO:0000313" key="3">
    <source>
        <dbReference type="Proteomes" id="UP000248536"/>
    </source>
</evidence>
<dbReference type="EMBL" id="CP030104">
    <property type="protein sequence ID" value="AWX46118.1"/>
    <property type="molecule type" value="Genomic_DNA"/>
</dbReference>
<dbReference type="Proteomes" id="UP000248536">
    <property type="component" value="Chromosome"/>
</dbReference>
<keyword evidence="3" id="KW-1185">Reference proteome</keyword>
<proteinExistence type="predicted"/>
<accession>A0A2Z4LXL5</accession>
<evidence type="ECO:0000313" key="2">
    <source>
        <dbReference type="EMBL" id="AWX46118.1"/>
    </source>
</evidence>
<sequence length="86" mass="9949">MVLNINIDFSFNSVSIYIKFKNIVPNDDFPILSIATTFKMLELIIFMNFTILERDRLLGHLKTDNRLGQNSLINSPIKVVSNIEYL</sequence>